<keyword evidence="1" id="KW-1133">Transmembrane helix</keyword>
<keyword evidence="3" id="KW-1185">Reference proteome</keyword>
<dbReference type="RefSeq" id="WP_137642981.1">
    <property type="nucleotide sequence ID" value="NZ_BJEA01000012.1"/>
</dbReference>
<organism evidence="2 3">
    <name type="scientific">Lactiplantibacillus modestisalitolerans</name>
    <dbReference type="NCBI Taxonomy" id="1457219"/>
    <lineage>
        <taxon>Bacteria</taxon>
        <taxon>Bacillati</taxon>
        <taxon>Bacillota</taxon>
        <taxon>Bacilli</taxon>
        <taxon>Lactobacillales</taxon>
        <taxon>Lactobacillaceae</taxon>
        <taxon>Lactiplantibacillus</taxon>
    </lineage>
</organism>
<feature type="transmembrane region" description="Helical" evidence="1">
    <location>
        <begin position="99"/>
        <end position="122"/>
    </location>
</feature>
<reference evidence="2 3" key="1">
    <citation type="submission" date="2024-09" db="EMBL/GenBank/DDBJ databases">
        <authorList>
            <person name="Sun Q."/>
            <person name="Mori K."/>
        </authorList>
    </citation>
    <scope>NUCLEOTIDE SEQUENCE [LARGE SCALE GENOMIC DNA]</scope>
    <source>
        <strain evidence="2 3">TBRC 4576</strain>
    </source>
</reference>
<feature type="transmembrane region" description="Helical" evidence="1">
    <location>
        <begin position="257"/>
        <end position="283"/>
    </location>
</feature>
<comment type="caution">
    <text evidence="2">The sequence shown here is derived from an EMBL/GenBank/DDBJ whole genome shotgun (WGS) entry which is preliminary data.</text>
</comment>
<name>A0ABV5WVQ7_9LACO</name>
<accession>A0ABV5WVQ7</accession>
<gene>
    <name evidence="2" type="ORF">ACFFLI_07035</name>
</gene>
<protein>
    <submittedName>
        <fullName evidence="2">Acetoin ABC transporter permease</fullName>
    </submittedName>
</protein>
<feature type="transmembrane region" description="Helical" evidence="1">
    <location>
        <begin position="57"/>
        <end position="78"/>
    </location>
</feature>
<evidence type="ECO:0000313" key="2">
    <source>
        <dbReference type="EMBL" id="MFB9769616.1"/>
    </source>
</evidence>
<evidence type="ECO:0000256" key="1">
    <source>
        <dbReference type="SAM" id="Phobius"/>
    </source>
</evidence>
<dbReference type="EMBL" id="JBHLZY010000018">
    <property type="protein sequence ID" value="MFB9769616.1"/>
    <property type="molecule type" value="Genomic_DNA"/>
</dbReference>
<sequence length="331" mass="37526">MTKRTIWKLLWRHYRTLLLSVIGIQILVGIREGITVLEYRLIPRGGFTFASVSGWRLAAAALIFFAVGLAVFLMDTSTHFNQYLFSLPVARRKIFRVKMGLIAASLVSGYLLMEVAYGLVINNRLAKYHAYWDWSVAWKLELVQLSMLLALSLLGMTFGLWLGHLLAGVIFGTGFACSLVFAYDALNRLVAAALGVSVNQARWLESIDARYWPGLVLAVGLLWLVSVGLYGLDAWAFDHLSLENDQEFFRFPSLRPVALWFSIIYLMITISCSQFGLGLLQLLTNQYYEVMPLSLGIVMAVLVGYGTWGLGRWFLYRPDHFRRAWTMKKIS</sequence>
<feature type="transmembrane region" description="Helical" evidence="1">
    <location>
        <begin position="211"/>
        <end position="236"/>
    </location>
</feature>
<feature type="transmembrane region" description="Helical" evidence="1">
    <location>
        <begin position="295"/>
        <end position="315"/>
    </location>
</feature>
<feature type="transmembrane region" description="Helical" evidence="1">
    <location>
        <begin position="169"/>
        <end position="191"/>
    </location>
</feature>
<keyword evidence="1" id="KW-0472">Membrane</keyword>
<evidence type="ECO:0000313" key="3">
    <source>
        <dbReference type="Proteomes" id="UP001589691"/>
    </source>
</evidence>
<dbReference type="Proteomes" id="UP001589691">
    <property type="component" value="Unassembled WGS sequence"/>
</dbReference>
<proteinExistence type="predicted"/>
<keyword evidence="1" id="KW-0812">Transmembrane</keyword>